<evidence type="ECO:0000256" key="2">
    <source>
        <dbReference type="ARBA" id="ARBA00022605"/>
    </source>
</evidence>
<dbReference type="PROSITE" id="PS00065">
    <property type="entry name" value="D_2_HYDROXYACID_DH_1"/>
    <property type="match status" value="1"/>
</dbReference>
<dbReference type="Gene3D" id="3.40.50.720">
    <property type="entry name" value="NAD(P)-binding Rossmann-like Domain"/>
    <property type="match status" value="2"/>
</dbReference>
<keyword evidence="4" id="KW-0520">NAD</keyword>
<dbReference type="CDD" id="cd05301">
    <property type="entry name" value="GDH"/>
    <property type="match status" value="1"/>
</dbReference>
<dbReference type="InterPro" id="IPR050857">
    <property type="entry name" value="D-2-hydroxyacid_DH"/>
</dbReference>
<comment type="similarity">
    <text evidence="1 5">Belongs to the D-isomer specific 2-hydroxyacid dehydrogenase family.</text>
</comment>
<dbReference type="InterPro" id="IPR029753">
    <property type="entry name" value="D-isomer_DH_CS"/>
</dbReference>
<evidence type="ECO:0000256" key="1">
    <source>
        <dbReference type="ARBA" id="ARBA00005854"/>
    </source>
</evidence>
<keyword evidence="3 5" id="KW-0560">Oxidoreductase</keyword>
<name>A0A7C4BBC2_9CREN</name>
<evidence type="ECO:0000256" key="4">
    <source>
        <dbReference type="ARBA" id="ARBA00023027"/>
    </source>
</evidence>
<dbReference type="PANTHER" id="PTHR42789">
    <property type="entry name" value="D-ISOMER SPECIFIC 2-HYDROXYACID DEHYDROGENASE FAMILY PROTEIN (AFU_ORTHOLOGUE AFUA_6G10090)"/>
    <property type="match status" value="1"/>
</dbReference>
<evidence type="ECO:0000256" key="3">
    <source>
        <dbReference type="ARBA" id="ARBA00023002"/>
    </source>
</evidence>
<dbReference type="InterPro" id="IPR006140">
    <property type="entry name" value="D-isomer_DH_NAD-bd"/>
</dbReference>
<dbReference type="GO" id="GO:0008652">
    <property type="term" value="P:amino acid biosynthetic process"/>
    <property type="evidence" value="ECO:0007669"/>
    <property type="project" value="UniProtKB-KW"/>
</dbReference>
<proteinExistence type="inferred from homology"/>
<organism evidence="8">
    <name type="scientific">Ignisphaera aggregans</name>
    <dbReference type="NCBI Taxonomy" id="334771"/>
    <lineage>
        <taxon>Archaea</taxon>
        <taxon>Thermoproteota</taxon>
        <taxon>Thermoprotei</taxon>
        <taxon>Desulfurococcales</taxon>
        <taxon>Desulfurococcaceae</taxon>
        <taxon>Ignisphaera</taxon>
    </lineage>
</organism>
<reference evidence="8" key="1">
    <citation type="journal article" date="2020" name="mSystems">
        <title>Genome- and Community-Level Interaction Insights into Carbon Utilization and Element Cycling Functions of Hydrothermarchaeota in Hydrothermal Sediment.</title>
        <authorList>
            <person name="Zhou Z."/>
            <person name="Liu Y."/>
            <person name="Xu W."/>
            <person name="Pan J."/>
            <person name="Luo Z.H."/>
            <person name="Li M."/>
        </authorList>
    </citation>
    <scope>NUCLEOTIDE SEQUENCE [LARGE SCALE GENOMIC DNA]</scope>
    <source>
        <strain evidence="8">SpSt-732</strain>
    </source>
</reference>
<dbReference type="SUPFAM" id="SSF52283">
    <property type="entry name" value="Formate/glycerate dehydrogenase catalytic domain-like"/>
    <property type="match status" value="1"/>
</dbReference>
<dbReference type="GO" id="GO:0016616">
    <property type="term" value="F:oxidoreductase activity, acting on the CH-OH group of donors, NAD or NADP as acceptor"/>
    <property type="evidence" value="ECO:0007669"/>
    <property type="project" value="InterPro"/>
</dbReference>
<gene>
    <name evidence="8" type="ORF">ENV14_02320</name>
</gene>
<evidence type="ECO:0000259" key="6">
    <source>
        <dbReference type="Pfam" id="PF00389"/>
    </source>
</evidence>
<dbReference type="Pfam" id="PF00389">
    <property type="entry name" value="2-Hacid_dh"/>
    <property type="match status" value="1"/>
</dbReference>
<protein>
    <submittedName>
        <fullName evidence="8">D-glycerate dehydrogenase</fullName>
    </submittedName>
</protein>
<feature type="domain" description="D-isomer specific 2-hydroxyacid dehydrogenase NAD-binding" evidence="7">
    <location>
        <begin position="110"/>
        <end position="290"/>
    </location>
</feature>
<dbReference type="InterPro" id="IPR029752">
    <property type="entry name" value="D-isomer_DH_CS1"/>
</dbReference>
<dbReference type="FunFam" id="3.40.50.720:FF:000462">
    <property type="entry name" value="Glyoxylate reductase (NADP+)"/>
    <property type="match status" value="1"/>
</dbReference>
<dbReference type="PROSITE" id="PS00671">
    <property type="entry name" value="D_2_HYDROXYACID_DH_3"/>
    <property type="match status" value="1"/>
</dbReference>
<dbReference type="GO" id="GO:0051287">
    <property type="term" value="F:NAD binding"/>
    <property type="evidence" value="ECO:0007669"/>
    <property type="project" value="InterPro"/>
</dbReference>
<dbReference type="Pfam" id="PF02826">
    <property type="entry name" value="2-Hacid_dh_C"/>
    <property type="match status" value="1"/>
</dbReference>
<dbReference type="SUPFAM" id="SSF51735">
    <property type="entry name" value="NAD(P)-binding Rossmann-fold domains"/>
    <property type="match status" value="1"/>
</dbReference>
<dbReference type="InterPro" id="IPR036291">
    <property type="entry name" value="NAD(P)-bd_dom_sf"/>
</dbReference>
<dbReference type="AlphaFoldDB" id="A0A7C4BBC2"/>
<evidence type="ECO:0000313" key="8">
    <source>
        <dbReference type="EMBL" id="HGI87221.1"/>
    </source>
</evidence>
<dbReference type="EMBL" id="DTFF01000019">
    <property type="protein sequence ID" value="HGI87221.1"/>
    <property type="molecule type" value="Genomic_DNA"/>
</dbReference>
<evidence type="ECO:0000256" key="5">
    <source>
        <dbReference type="RuleBase" id="RU003719"/>
    </source>
</evidence>
<accession>A0A7C4BBC2</accession>
<dbReference type="InterPro" id="IPR006139">
    <property type="entry name" value="D-isomer_2_OHA_DH_cat_dom"/>
</dbReference>
<feature type="domain" description="D-isomer specific 2-hydroxyacid dehydrogenase catalytic" evidence="6">
    <location>
        <begin position="6"/>
        <end position="322"/>
    </location>
</feature>
<comment type="caution">
    <text evidence="8">The sequence shown here is derived from an EMBL/GenBank/DDBJ whole genome shotgun (WGS) entry which is preliminary data.</text>
</comment>
<evidence type="ECO:0000259" key="7">
    <source>
        <dbReference type="Pfam" id="PF02826"/>
    </source>
</evidence>
<sequence>MEKPKVLLTAPIHSAGVEVLSRVAEVVTAPKRLSSEEELATAIRDFDAVVSMGVEPFTKKVLESATKLLIVARHGVGYDNIDVESATKLGIWVTITPVEELFEAVADHAMALLLCLIRRVCDADEFVRSGNWFDNPFENRVFVGMGLRGKVMGIIGLGRIGSRIAERAKGFGLKVVYYDIERKVELEKKLGAEYCSLDELLKSSDIIIIAVPLTEKTRGLIGRREISLVKSSAVLVNIARGPVVDYEALVEALESGRIAGAALDVFHREPLEPNNRLTKLKNTILTPHIAWLTEEARRAMAVAVAEEILRVLKGENPVHPINLSVRENARNRRLSVAQP</sequence>
<dbReference type="PANTHER" id="PTHR42789:SF1">
    <property type="entry name" value="D-ISOMER SPECIFIC 2-HYDROXYACID DEHYDROGENASE FAMILY PROTEIN (AFU_ORTHOLOGUE AFUA_6G10090)"/>
    <property type="match status" value="1"/>
</dbReference>
<keyword evidence="2" id="KW-0028">Amino-acid biosynthesis</keyword>